<feature type="domain" description="4'-phosphopantetheinyl transferase" evidence="7">
    <location>
        <begin position="106"/>
        <end position="207"/>
    </location>
</feature>
<organism evidence="9 10">
    <name type="scientific">Cohnella endophytica</name>
    <dbReference type="NCBI Taxonomy" id="2419778"/>
    <lineage>
        <taxon>Bacteria</taxon>
        <taxon>Bacillati</taxon>
        <taxon>Bacillota</taxon>
        <taxon>Bacilli</taxon>
        <taxon>Bacillales</taxon>
        <taxon>Paenibacillaceae</taxon>
        <taxon>Cohnella</taxon>
    </lineage>
</organism>
<dbReference type="InterPro" id="IPR037143">
    <property type="entry name" value="4-PPantetheinyl_Trfase_dom_sf"/>
</dbReference>
<evidence type="ECO:0000313" key="10">
    <source>
        <dbReference type="Proteomes" id="UP000282076"/>
    </source>
</evidence>
<keyword evidence="5" id="KW-0460">Magnesium</keyword>
<keyword evidence="10" id="KW-1185">Reference proteome</keyword>
<evidence type="ECO:0000259" key="8">
    <source>
        <dbReference type="Pfam" id="PF22624"/>
    </source>
</evidence>
<evidence type="ECO:0000259" key="7">
    <source>
        <dbReference type="Pfam" id="PF01648"/>
    </source>
</evidence>
<dbReference type="GO" id="GO:0017000">
    <property type="term" value="P:antibiotic biosynthetic process"/>
    <property type="evidence" value="ECO:0007669"/>
    <property type="project" value="UniProtKB-KW"/>
</dbReference>
<dbReference type="Proteomes" id="UP000282076">
    <property type="component" value="Unassembled WGS sequence"/>
</dbReference>
<keyword evidence="6" id="KW-0045">Antibiotic biosynthesis</keyword>
<dbReference type="InterPro" id="IPR008278">
    <property type="entry name" value="4-PPantetheinyl_Trfase_dom"/>
</dbReference>
<dbReference type="GO" id="GO:0005829">
    <property type="term" value="C:cytosol"/>
    <property type="evidence" value="ECO:0007669"/>
    <property type="project" value="TreeGrafter"/>
</dbReference>
<dbReference type="SUPFAM" id="SSF56214">
    <property type="entry name" value="4'-phosphopantetheinyl transferase"/>
    <property type="match status" value="2"/>
</dbReference>
<reference evidence="9 10" key="1">
    <citation type="submission" date="2018-10" db="EMBL/GenBank/DDBJ databases">
        <title>Cohnella sp. M2MS4P-1, whole genome shotgun sequence.</title>
        <authorList>
            <person name="Tuo L."/>
        </authorList>
    </citation>
    <scope>NUCLEOTIDE SEQUENCE [LARGE SCALE GENOMIC DNA]</scope>
    <source>
        <strain evidence="9 10">M2MS4P-1</strain>
    </source>
</reference>
<dbReference type="GO" id="GO:0008897">
    <property type="term" value="F:holo-[acyl-carrier-protein] synthase activity"/>
    <property type="evidence" value="ECO:0007669"/>
    <property type="project" value="InterPro"/>
</dbReference>
<gene>
    <name evidence="9" type="ORF">D7Z26_12255</name>
</gene>
<feature type="domain" description="4'-phosphopantetheinyl transferase N-terminal" evidence="8">
    <location>
        <begin position="20"/>
        <end position="100"/>
    </location>
</feature>
<protein>
    <submittedName>
        <fullName evidence="9">4'-phosphopantetheinyl transferase superfamily protein</fullName>
    </submittedName>
</protein>
<dbReference type="InterPro" id="IPR055066">
    <property type="entry name" value="AASDHPPT_N"/>
</dbReference>
<name>A0A494Y146_9BACL</name>
<evidence type="ECO:0000313" key="9">
    <source>
        <dbReference type="EMBL" id="RKP54147.1"/>
    </source>
</evidence>
<dbReference type="Pfam" id="PF01648">
    <property type="entry name" value="ACPS"/>
    <property type="match status" value="1"/>
</dbReference>
<dbReference type="PANTHER" id="PTHR12215:SF10">
    <property type="entry name" value="L-AMINOADIPATE-SEMIALDEHYDE DEHYDROGENASE-PHOSPHOPANTETHEINYL TRANSFERASE"/>
    <property type="match status" value="1"/>
</dbReference>
<evidence type="ECO:0000256" key="5">
    <source>
        <dbReference type="ARBA" id="ARBA00022842"/>
    </source>
</evidence>
<keyword evidence="4" id="KW-0479">Metal-binding</keyword>
<dbReference type="Gene3D" id="3.90.470.20">
    <property type="entry name" value="4'-phosphopantetheinyl transferase domain"/>
    <property type="match status" value="2"/>
</dbReference>
<evidence type="ECO:0000256" key="6">
    <source>
        <dbReference type="ARBA" id="ARBA00023194"/>
    </source>
</evidence>
<dbReference type="InterPro" id="IPR050559">
    <property type="entry name" value="P-Pant_transferase_sf"/>
</dbReference>
<dbReference type="GO" id="GO:0019878">
    <property type="term" value="P:lysine biosynthetic process via aminoadipic acid"/>
    <property type="evidence" value="ECO:0007669"/>
    <property type="project" value="TreeGrafter"/>
</dbReference>
<dbReference type="InterPro" id="IPR004568">
    <property type="entry name" value="Ppantetheine-prot_Trfase_dom"/>
</dbReference>
<comment type="similarity">
    <text evidence="2">Belongs to the P-Pant transferase superfamily. Gsp/Sfp/HetI/AcpT family.</text>
</comment>
<evidence type="ECO:0000256" key="3">
    <source>
        <dbReference type="ARBA" id="ARBA00022679"/>
    </source>
</evidence>
<dbReference type="NCBIfam" id="TIGR00556">
    <property type="entry name" value="pantethn_trn"/>
    <property type="match status" value="1"/>
</dbReference>
<dbReference type="AlphaFoldDB" id="A0A494Y146"/>
<dbReference type="PANTHER" id="PTHR12215">
    <property type="entry name" value="PHOSPHOPANTETHEINE TRANSFERASE"/>
    <property type="match status" value="1"/>
</dbReference>
<dbReference type="Pfam" id="PF22624">
    <property type="entry name" value="AASDHPPT_N"/>
    <property type="match status" value="1"/>
</dbReference>
<dbReference type="GO" id="GO:0006633">
    <property type="term" value="P:fatty acid biosynthetic process"/>
    <property type="evidence" value="ECO:0007669"/>
    <property type="project" value="InterPro"/>
</dbReference>
<proteinExistence type="inferred from homology"/>
<comment type="cofactor">
    <cofactor evidence="1">
        <name>Mg(2+)</name>
        <dbReference type="ChEBI" id="CHEBI:18420"/>
    </cofactor>
</comment>
<dbReference type="GO" id="GO:0000287">
    <property type="term" value="F:magnesium ion binding"/>
    <property type="evidence" value="ECO:0007669"/>
    <property type="project" value="InterPro"/>
</dbReference>
<evidence type="ECO:0000256" key="1">
    <source>
        <dbReference type="ARBA" id="ARBA00001946"/>
    </source>
</evidence>
<keyword evidence="3 9" id="KW-0808">Transferase</keyword>
<evidence type="ECO:0000256" key="2">
    <source>
        <dbReference type="ARBA" id="ARBA00010990"/>
    </source>
</evidence>
<sequence>MRRNSMKIVATSIEDCEIDIEKLLTFVSIERQEKTIKLRNRQDRILSIFSELMVRYYLLRLWGLLIEDIVILKNNYNKPFLPEFPAYHFNVSHSGKWIVAVFDDRPVGIDIERVVPIDITIVDHFLSKSEVEKLRDQPADQMLVYFYKLWTVKESYIKAKGMGLSISLNSFSVEITNSVVLFHSLTDAEDWRFRQYFIGNDYEMAVCSLNSKFPDSIEIIKWKQLLEH</sequence>
<accession>A0A494Y146</accession>
<evidence type="ECO:0000256" key="4">
    <source>
        <dbReference type="ARBA" id="ARBA00022723"/>
    </source>
</evidence>
<comment type="caution">
    <text evidence="9">The sequence shown here is derived from an EMBL/GenBank/DDBJ whole genome shotgun (WGS) entry which is preliminary data.</text>
</comment>
<dbReference type="EMBL" id="RBZM01000005">
    <property type="protein sequence ID" value="RKP54147.1"/>
    <property type="molecule type" value="Genomic_DNA"/>
</dbReference>